<proteinExistence type="predicted"/>
<dbReference type="Proteomes" id="UP000824125">
    <property type="component" value="Unassembled WGS sequence"/>
</dbReference>
<evidence type="ECO:0000313" key="2">
    <source>
        <dbReference type="Proteomes" id="UP000824125"/>
    </source>
</evidence>
<name>A0A9D1SNA1_9FIRM</name>
<organism evidence="1 2">
    <name type="scientific">Candidatus Scybalenecus merdavium</name>
    <dbReference type="NCBI Taxonomy" id="2840939"/>
    <lineage>
        <taxon>Bacteria</taxon>
        <taxon>Bacillati</taxon>
        <taxon>Bacillota</taxon>
        <taxon>Clostridia</taxon>
        <taxon>Eubacteriales</taxon>
        <taxon>Oscillospiraceae</taxon>
        <taxon>Oscillospiraceae incertae sedis</taxon>
        <taxon>Candidatus Scybalenecus</taxon>
    </lineage>
</organism>
<comment type="caution">
    <text evidence="1">The sequence shown here is derived from an EMBL/GenBank/DDBJ whole genome shotgun (WGS) entry which is preliminary data.</text>
</comment>
<dbReference type="EMBL" id="DVNM01000002">
    <property type="protein sequence ID" value="HIU68346.1"/>
    <property type="molecule type" value="Genomic_DNA"/>
</dbReference>
<dbReference type="AlphaFoldDB" id="A0A9D1SNA1"/>
<accession>A0A9D1SNA1</accession>
<reference evidence="1" key="2">
    <citation type="journal article" date="2021" name="PeerJ">
        <title>Extensive microbial diversity within the chicken gut microbiome revealed by metagenomics and culture.</title>
        <authorList>
            <person name="Gilroy R."/>
            <person name="Ravi A."/>
            <person name="Getino M."/>
            <person name="Pursley I."/>
            <person name="Horton D.L."/>
            <person name="Alikhan N.F."/>
            <person name="Baker D."/>
            <person name="Gharbi K."/>
            <person name="Hall N."/>
            <person name="Watson M."/>
            <person name="Adriaenssens E.M."/>
            <person name="Foster-Nyarko E."/>
            <person name="Jarju S."/>
            <person name="Secka A."/>
            <person name="Antonio M."/>
            <person name="Oren A."/>
            <person name="Chaudhuri R.R."/>
            <person name="La Ragione R."/>
            <person name="Hildebrand F."/>
            <person name="Pallen M.J."/>
        </authorList>
    </citation>
    <scope>NUCLEOTIDE SEQUENCE</scope>
    <source>
        <strain evidence="1">CHK176-6737</strain>
    </source>
</reference>
<reference evidence="1" key="1">
    <citation type="submission" date="2020-10" db="EMBL/GenBank/DDBJ databases">
        <authorList>
            <person name="Gilroy R."/>
        </authorList>
    </citation>
    <scope>NUCLEOTIDE SEQUENCE</scope>
    <source>
        <strain evidence="1">CHK176-6737</strain>
    </source>
</reference>
<sequence length="86" mass="9869">MEDAYRVCRRCLLRQADARAYETVAAYVAEIPPDKRVDDALYEKRLAACLQCSYLSAGLCTKCGCYAEMRAAFREKSCADYDHKKW</sequence>
<gene>
    <name evidence="1" type="ORF">IAD23_00110</name>
</gene>
<dbReference type="InterPro" id="IPR046169">
    <property type="entry name" value="DUF6171"/>
</dbReference>
<protein>
    <submittedName>
        <fullName evidence="1">Uncharacterized protein</fullName>
    </submittedName>
</protein>
<dbReference type="Pfam" id="PF19668">
    <property type="entry name" value="DUF6171"/>
    <property type="match status" value="1"/>
</dbReference>
<evidence type="ECO:0000313" key="1">
    <source>
        <dbReference type="EMBL" id="HIU68346.1"/>
    </source>
</evidence>